<accession>A0A9D4BD67</accession>
<dbReference type="Proteomes" id="UP000828390">
    <property type="component" value="Unassembled WGS sequence"/>
</dbReference>
<reference evidence="1" key="1">
    <citation type="journal article" date="2019" name="bioRxiv">
        <title>The Genome of the Zebra Mussel, Dreissena polymorpha: A Resource for Invasive Species Research.</title>
        <authorList>
            <person name="McCartney M.A."/>
            <person name="Auch B."/>
            <person name="Kono T."/>
            <person name="Mallez S."/>
            <person name="Zhang Y."/>
            <person name="Obille A."/>
            <person name="Becker A."/>
            <person name="Abrahante J.E."/>
            <person name="Garbe J."/>
            <person name="Badalamenti J.P."/>
            <person name="Herman A."/>
            <person name="Mangelson H."/>
            <person name="Liachko I."/>
            <person name="Sullivan S."/>
            <person name="Sone E.D."/>
            <person name="Koren S."/>
            <person name="Silverstein K.A.T."/>
            <person name="Beckman K.B."/>
            <person name="Gohl D.M."/>
        </authorList>
    </citation>
    <scope>NUCLEOTIDE SEQUENCE</scope>
    <source>
        <strain evidence="1">Duluth1</strain>
        <tissue evidence="1">Whole animal</tissue>
    </source>
</reference>
<dbReference type="AlphaFoldDB" id="A0A9D4BD67"/>
<evidence type="ECO:0000313" key="2">
    <source>
        <dbReference type="Proteomes" id="UP000828390"/>
    </source>
</evidence>
<name>A0A9D4BD67_DREPO</name>
<protein>
    <submittedName>
        <fullName evidence="1">Uncharacterized protein</fullName>
    </submittedName>
</protein>
<gene>
    <name evidence="1" type="ORF">DPMN_085820</name>
</gene>
<sequence length="75" mass="8105">MPSPTPRAGSSCTEQTRASASSDHGYCFRLHSRVAPISVFGMSRISPWRESSPGTSASTAAFRCSCRVSPFRTHL</sequence>
<keyword evidence="2" id="KW-1185">Reference proteome</keyword>
<dbReference type="EMBL" id="JAIWYP010000016">
    <property type="protein sequence ID" value="KAH3698301.1"/>
    <property type="molecule type" value="Genomic_DNA"/>
</dbReference>
<reference evidence="1" key="2">
    <citation type="submission" date="2020-11" db="EMBL/GenBank/DDBJ databases">
        <authorList>
            <person name="McCartney M.A."/>
            <person name="Auch B."/>
            <person name="Kono T."/>
            <person name="Mallez S."/>
            <person name="Becker A."/>
            <person name="Gohl D.M."/>
            <person name="Silverstein K.A.T."/>
            <person name="Koren S."/>
            <person name="Bechman K.B."/>
            <person name="Herman A."/>
            <person name="Abrahante J.E."/>
            <person name="Garbe J."/>
        </authorList>
    </citation>
    <scope>NUCLEOTIDE SEQUENCE</scope>
    <source>
        <strain evidence="1">Duluth1</strain>
        <tissue evidence="1">Whole animal</tissue>
    </source>
</reference>
<evidence type="ECO:0000313" key="1">
    <source>
        <dbReference type="EMBL" id="KAH3698301.1"/>
    </source>
</evidence>
<comment type="caution">
    <text evidence="1">The sequence shown here is derived from an EMBL/GenBank/DDBJ whole genome shotgun (WGS) entry which is preliminary data.</text>
</comment>
<proteinExistence type="predicted"/>
<organism evidence="1 2">
    <name type="scientific">Dreissena polymorpha</name>
    <name type="common">Zebra mussel</name>
    <name type="synonym">Mytilus polymorpha</name>
    <dbReference type="NCBI Taxonomy" id="45954"/>
    <lineage>
        <taxon>Eukaryota</taxon>
        <taxon>Metazoa</taxon>
        <taxon>Spiralia</taxon>
        <taxon>Lophotrochozoa</taxon>
        <taxon>Mollusca</taxon>
        <taxon>Bivalvia</taxon>
        <taxon>Autobranchia</taxon>
        <taxon>Heteroconchia</taxon>
        <taxon>Euheterodonta</taxon>
        <taxon>Imparidentia</taxon>
        <taxon>Neoheterodontei</taxon>
        <taxon>Myida</taxon>
        <taxon>Dreissenoidea</taxon>
        <taxon>Dreissenidae</taxon>
        <taxon>Dreissena</taxon>
    </lineage>
</organism>